<sequence length="80" mass="8544">MGSASPELLVEVLHLAVYTILASVLTIGGIAVEYTSVQYFGSGEVVVALWLAAIGCVMLYAGVYGIGYQKAMVQFRNLTR</sequence>
<evidence type="ECO:0000313" key="6">
    <source>
        <dbReference type="Proteomes" id="UP000187321"/>
    </source>
</evidence>
<dbReference type="EMBL" id="FTNP01000004">
    <property type="protein sequence ID" value="SIR91896.1"/>
    <property type="molecule type" value="Genomic_DNA"/>
</dbReference>
<dbReference type="GeneID" id="30957148"/>
<evidence type="ECO:0000313" key="5">
    <source>
        <dbReference type="Proteomes" id="UP000185687"/>
    </source>
</evidence>
<feature type="transmembrane region" description="Helical" evidence="1">
    <location>
        <begin position="12"/>
        <end position="32"/>
    </location>
</feature>
<dbReference type="RefSeq" id="WP_076582885.1">
    <property type="nucleotide sequence ID" value="NZ_CP019327.1"/>
</dbReference>
<feature type="transmembrane region" description="Helical" evidence="1">
    <location>
        <begin position="47"/>
        <end position="67"/>
    </location>
</feature>
<reference evidence="3 6" key="1">
    <citation type="submission" date="2017-01" db="EMBL/GenBank/DDBJ databases">
        <title>Complete genome sequence of Haloterrigena daqingensis type strain (JX313T).</title>
        <authorList>
            <person name="Shuang W."/>
        </authorList>
    </citation>
    <scope>NUCLEOTIDE SEQUENCE [LARGE SCALE GENOMIC DNA]</scope>
    <source>
        <strain evidence="3 6">JX313</strain>
    </source>
</reference>
<proteinExistence type="predicted"/>
<keyword evidence="1" id="KW-0812">Transmembrane</keyword>
<reference evidence="4 5" key="2">
    <citation type="submission" date="2017-01" db="EMBL/GenBank/DDBJ databases">
        <authorList>
            <person name="Mah S.A."/>
            <person name="Swanson W.J."/>
            <person name="Moy G.W."/>
            <person name="Vacquier V.D."/>
        </authorList>
    </citation>
    <scope>NUCLEOTIDE SEQUENCE [LARGE SCALE GENOMIC DNA]</scope>
    <source>
        <strain evidence="4 5">CGMCC 1.8909</strain>
    </source>
</reference>
<dbReference type="STRING" id="588898.BB347_14355"/>
<gene>
    <name evidence="3" type="ORF">BB347_14355</name>
    <name evidence="4" type="ORF">SAMN05421809_2882</name>
</gene>
<evidence type="ECO:0000256" key="1">
    <source>
        <dbReference type="SAM" id="Phobius"/>
    </source>
</evidence>
<organism evidence="4 5">
    <name type="scientific">Natronorubrum daqingense</name>
    <dbReference type="NCBI Taxonomy" id="588898"/>
    <lineage>
        <taxon>Archaea</taxon>
        <taxon>Methanobacteriati</taxon>
        <taxon>Methanobacteriota</taxon>
        <taxon>Stenosarchaea group</taxon>
        <taxon>Halobacteria</taxon>
        <taxon>Halobacteriales</taxon>
        <taxon>Natrialbaceae</taxon>
        <taxon>Natronorubrum</taxon>
    </lineage>
</organism>
<dbReference type="AlphaFoldDB" id="A0A1N7EUZ5"/>
<dbReference type="Pfam" id="PF26478">
    <property type="entry name" value="DUF8151"/>
    <property type="match status" value="1"/>
</dbReference>
<feature type="domain" description="DUF8151" evidence="2">
    <location>
        <begin position="1"/>
        <end position="79"/>
    </location>
</feature>
<keyword evidence="5" id="KW-1185">Reference proteome</keyword>
<evidence type="ECO:0000313" key="3">
    <source>
        <dbReference type="EMBL" id="APX97700.1"/>
    </source>
</evidence>
<accession>A0A1N7EUZ5</accession>
<protein>
    <recommendedName>
        <fullName evidence="2">DUF8151 domain-containing protein</fullName>
    </recommendedName>
</protein>
<dbReference type="InterPro" id="IPR058464">
    <property type="entry name" value="DUF8151"/>
</dbReference>
<dbReference type="OrthoDB" id="205411at2157"/>
<dbReference type="Proteomes" id="UP000185687">
    <property type="component" value="Unassembled WGS sequence"/>
</dbReference>
<evidence type="ECO:0000313" key="4">
    <source>
        <dbReference type="EMBL" id="SIR91896.1"/>
    </source>
</evidence>
<keyword evidence="1" id="KW-0472">Membrane</keyword>
<keyword evidence="1" id="KW-1133">Transmembrane helix</keyword>
<name>A0A1N7EUZ5_9EURY</name>
<dbReference type="Proteomes" id="UP000187321">
    <property type="component" value="Chromosome"/>
</dbReference>
<dbReference type="EMBL" id="CP019327">
    <property type="protein sequence ID" value="APX97700.1"/>
    <property type="molecule type" value="Genomic_DNA"/>
</dbReference>
<dbReference type="KEGG" id="hda:BB347_14355"/>
<evidence type="ECO:0000259" key="2">
    <source>
        <dbReference type="Pfam" id="PF26478"/>
    </source>
</evidence>